<evidence type="ECO:0000313" key="3">
    <source>
        <dbReference type="Proteomes" id="UP000799771"/>
    </source>
</evidence>
<name>A0A6A6AHY8_9PLEO</name>
<feature type="compositionally biased region" description="Low complexity" evidence="1">
    <location>
        <begin position="27"/>
        <end position="37"/>
    </location>
</feature>
<sequence>MAGHIKSSDGGHQGVDAKESQQGITHSKSSSLASNNSGDTLHNSSNGDHDAPYSSPPSVNDLAFENLAIDNGNSPVFKGGMGRYDNPYQRGSKTHNDTSQYSQAPHHPVRNNRNYPSGPTYNARTRGGGGVAGFRNSHTWVSPEAQAHTDFMVIRNSMRRLFKSADVSKWKLSDYIAHLEAMAIAEAHRLSARVKSKEEAHLLHLSISLDVQHTLRKCGLADANFDQRGNYGRILGEQTIWCLDWTSGKDEIAPWPTECEMKWEGDDRAKTGVGRFLPLPREEGPPGIPWNQLPVVEQYPIDMIARIPTMEDVYLPVDEIDNDVTFDLVNRGLVDAIDGCLEL</sequence>
<organism evidence="2 3">
    <name type="scientific">Dothidotthia symphoricarpi CBS 119687</name>
    <dbReference type="NCBI Taxonomy" id="1392245"/>
    <lineage>
        <taxon>Eukaryota</taxon>
        <taxon>Fungi</taxon>
        <taxon>Dikarya</taxon>
        <taxon>Ascomycota</taxon>
        <taxon>Pezizomycotina</taxon>
        <taxon>Dothideomycetes</taxon>
        <taxon>Pleosporomycetidae</taxon>
        <taxon>Pleosporales</taxon>
        <taxon>Dothidotthiaceae</taxon>
        <taxon>Dothidotthia</taxon>
    </lineage>
</organism>
<reference evidence="2" key="1">
    <citation type="journal article" date="2020" name="Stud. Mycol.">
        <title>101 Dothideomycetes genomes: a test case for predicting lifestyles and emergence of pathogens.</title>
        <authorList>
            <person name="Haridas S."/>
            <person name="Albert R."/>
            <person name="Binder M."/>
            <person name="Bloem J."/>
            <person name="Labutti K."/>
            <person name="Salamov A."/>
            <person name="Andreopoulos B."/>
            <person name="Baker S."/>
            <person name="Barry K."/>
            <person name="Bills G."/>
            <person name="Bluhm B."/>
            <person name="Cannon C."/>
            <person name="Castanera R."/>
            <person name="Culley D."/>
            <person name="Daum C."/>
            <person name="Ezra D."/>
            <person name="Gonzalez J."/>
            <person name="Henrissat B."/>
            <person name="Kuo A."/>
            <person name="Liang C."/>
            <person name="Lipzen A."/>
            <person name="Lutzoni F."/>
            <person name="Magnuson J."/>
            <person name="Mondo S."/>
            <person name="Nolan M."/>
            <person name="Ohm R."/>
            <person name="Pangilinan J."/>
            <person name="Park H.-J."/>
            <person name="Ramirez L."/>
            <person name="Alfaro M."/>
            <person name="Sun H."/>
            <person name="Tritt A."/>
            <person name="Yoshinaga Y."/>
            <person name="Zwiers L.-H."/>
            <person name="Turgeon B."/>
            <person name="Goodwin S."/>
            <person name="Spatafora J."/>
            <person name="Crous P."/>
            <person name="Grigoriev I."/>
        </authorList>
    </citation>
    <scope>NUCLEOTIDE SEQUENCE</scope>
    <source>
        <strain evidence="2">CBS 119687</strain>
    </source>
</reference>
<evidence type="ECO:0000313" key="2">
    <source>
        <dbReference type="EMBL" id="KAF2130708.1"/>
    </source>
</evidence>
<dbReference type="RefSeq" id="XP_033525095.1">
    <property type="nucleotide sequence ID" value="XM_033669528.1"/>
</dbReference>
<dbReference type="OrthoDB" id="5305306at2759"/>
<dbReference type="EMBL" id="ML977503">
    <property type="protein sequence ID" value="KAF2130708.1"/>
    <property type="molecule type" value="Genomic_DNA"/>
</dbReference>
<gene>
    <name evidence="2" type="ORF">P153DRAFT_374595</name>
</gene>
<accession>A0A6A6AHY8</accession>
<keyword evidence="3" id="KW-1185">Reference proteome</keyword>
<dbReference type="GeneID" id="54409960"/>
<dbReference type="Proteomes" id="UP000799771">
    <property type="component" value="Unassembled WGS sequence"/>
</dbReference>
<feature type="region of interest" description="Disordered" evidence="1">
    <location>
        <begin position="76"/>
        <end position="118"/>
    </location>
</feature>
<dbReference type="AlphaFoldDB" id="A0A6A6AHY8"/>
<evidence type="ECO:0000256" key="1">
    <source>
        <dbReference type="SAM" id="MobiDB-lite"/>
    </source>
</evidence>
<protein>
    <submittedName>
        <fullName evidence="2">Uncharacterized protein</fullName>
    </submittedName>
</protein>
<feature type="region of interest" description="Disordered" evidence="1">
    <location>
        <begin position="1"/>
        <end position="59"/>
    </location>
</feature>
<proteinExistence type="predicted"/>